<name>A0A2S1WBM3_9APHY</name>
<reference evidence="2" key="1">
    <citation type="journal article" date="2019" name="Int. J. Biol. Macromol.">
        <title>The complete mitochondrial genomes of five important medicinal Ganoderma species: Features, evolution, and phylogeny.</title>
        <authorList>
            <person name="Li Q."/>
            <person name="Xiang D."/>
            <person name="Wan Y."/>
            <person name="Wu Q."/>
            <person name="Wu X."/>
            <person name="Ma C."/>
            <person name="Song Y."/>
            <person name="Zhao G."/>
            <person name="Huang W."/>
        </authorList>
    </citation>
    <scope>NUCLEOTIDE SEQUENCE</scope>
</reference>
<protein>
    <submittedName>
        <fullName evidence="2">Uncharacterized protein</fullName>
    </submittedName>
</protein>
<accession>A0A2S1WBM3</accession>
<feature type="transmembrane region" description="Helical" evidence="1">
    <location>
        <begin position="55"/>
        <end position="75"/>
    </location>
</feature>
<dbReference type="AlphaFoldDB" id="A0A2S1WBM3"/>
<gene>
    <name evidence="2" type="primary">orf103</name>
</gene>
<evidence type="ECO:0000256" key="1">
    <source>
        <dbReference type="SAM" id="Phobius"/>
    </source>
</evidence>
<keyword evidence="1" id="KW-0472">Membrane</keyword>
<sequence>MKGIPFYIEQIKTSKGGNVKLQFLGFLIYNIVIMLLSLLVLVRLYSVLNIYYTDIYKMVVTYNFIIALTLCGLCLEEKYTVVRFSADEVDINNLNFIQKLLLL</sequence>
<keyword evidence="2" id="KW-0496">Mitochondrion</keyword>
<geneLocation type="mitochondrion" evidence="2"/>
<evidence type="ECO:0000313" key="2">
    <source>
        <dbReference type="EMBL" id="AWJ63949.1"/>
    </source>
</evidence>
<dbReference type="RefSeq" id="YP_009493154.1">
    <property type="nucleotide sequence ID" value="NC_037937.1"/>
</dbReference>
<organism evidence="2">
    <name type="scientific">Ganoderma leucocontextum</name>
    <dbReference type="NCBI Taxonomy" id="1566825"/>
    <lineage>
        <taxon>Eukaryota</taxon>
        <taxon>Fungi</taxon>
        <taxon>Dikarya</taxon>
        <taxon>Basidiomycota</taxon>
        <taxon>Agaricomycotina</taxon>
        <taxon>Agaricomycetes</taxon>
        <taxon>Polyporales</taxon>
        <taxon>Polyporaceae</taxon>
        <taxon>Ganoderma</taxon>
    </lineage>
</organism>
<proteinExistence type="predicted"/>
<dbReference type="EMBL" id="MH252534">
    <property type="protein sequence ID" value="AWJ63949.1"/>
    <property type="molecule type" value="Genomic_DNA"/>
</dbReference>
<keyword evidence="1" id="KW-1133">Transmembrane helix</keyword>
<dbReference type="GeneID" id="36953345"/>
<feature type="transmembrane region" description="Helical" evidence="1">
    <location>
        <begin position="21"/>
        <end position="43"/>
    </location>
</feature>
<keyword evidence="1" id="KW-0812">Transmembrane</keyword>